<feature type="region of interest" description="Disordered" evidence="2">
    <location>
        <begin position="31"/>
        <end position="57"/>
    </location>
</feature>
<organism evidence="3 4">
    <name type="scientific">Schistosoma bovis</name>
    <name type="common">Blood fluke</name>
    <dbReference type="NCBI Taxonomy" id="6184"/>
    <lineage>
        <taxon>Eukaryota</taxon>
        <taxon>Metazoa</taxon>
        <taxon>Spiralia</taxon>
        <taxon>Lophotrochozoa</taxon>
        <taxon>Platyhelminthes</taxon>
        <taxon>Trematoda</taxon>
        <taxon>Digenea</taxon>
        <taxon>Strigeidida</taxon>
        <taxon>Schistosomatoidea</taxon>
        <taxon>Schistosomatidae</taxon>
        <taxon>Schistosoma</taxon>
    </lineage>
</organism>
<keyword evidence="4" id="KW-1185">Reference proteome</keyword>
<proteinExistence type="predicted"/>
<dbReference type="Proteomes" id="UP000290809">
    <property type="component" value="Unassembled WGS sequence"/>
</dbReference>
<name>A0A430QPT9_SCHBO</name>
<evidence type="ECO:0000256" key="1">
    <source>
        <dbReference type="SAM" id="Coils"/>
    </source>
</evidence>
<accession>A0A430QPT9</accession>
<feature type="region of interest" description="Disordered" evidence="2">
    <location>
        <begin position="86"/>
        <end position="115"/>
    </location>
</feature>
<evidence type="ECO:0000256" key="2">
    <source>
        <dbReference type="SAM" id="MobiDB-lite"/>
    </source>
</evidence>
<feature type="coiled-coil region" evidence="1">
    <location>
        <begin position="373"/>
        <end position="442"/>
    </location>
</feature>
<feature type="compositionally biased region" description="Basic and acidic residues" evidence="2">
    <location>
        <begin position="37"/>
        <end position="56"/>
    </location>
</feature>
<dbReference type="EMBL" id="QMKO01001490">
    <property type="protein sequence ID" value="RTG89654.1"/>
    <property type="molecule type" value="Genomic_DNA"/>
</dbReference>
<gene>
    <name evidence="3" type="ORF">DC041_0009562</name>
</gene>
<dbReference type="AlphaFoldDB" id="A0A430QPT9"/>
<keyword evidence="1" id="KW-0175">Coiled coil</keyword>
<protein>
    <submittedName>
        <fullName evidence="3">Uncharacterized protein</fullName>
    </submittedName>
</protein>
<evidence type="ECO:0000313" key="3">
    <source>
        <dbReference type="EMBL" id="RTG89654.1"/>
    </source>
</evidence>
<evidence type="ECO:0000313" key="4">
    <source>
        <dbReference type="Proteomes" id="UP000290809"/>
    </source>
</evidence>
<comment type="caution">
    <text evidence="3">The sequence shown here is derived from an EMBL/GenBank/DDBJ whole genome shotgun (WGS) entry which is preliminary data.</text>
</comment>
<sequence length="902" mass="104957">MNIHVVPKILFPNKKYYRLSPTQVPHTLTMTTEQQEEDKTVKNSDEPQLDTNKEDDTLFEYSKVSEVETVSKDKLPNLLSQISVNTQPLNDYDKSQEATNSTDNTPTSDTKSKTNVPPLKKIIRSSITETEEVKEKSVKSYFDTVSSAGYPTSPPDFSDYVKTRVTNKYPSYSSSCSSYQYHHHVENLPKKSDENINGHSNLTSHKVLSTVTKLAPESNVPQTNNYESISRPQISVPIKIRRIPQDVRVIHTSTTPTLNRLDEFKRNCERATRQWEQVINNKNNNKLTEEIMVRRIAELESCVKEAENLLKLFVAEVRDVRATADYWSKKTTNLEKSYHNLHGKVKDYRFNAKQSENEYLKAMEERDYFLQSLRESETREQNLSNLLQRVEDEYNTLSRDIRILERAHAKKDRQLQNLLLEKNELSRKIIHLESTLHKLKNRAEYTYRQKHSSHKDEPISRLHTQLGDESEYVLSDFGSLDRNQKIYTMTASIDERQNKNTLIGINQNLDDSDTYIPQKSDSFKVCGSVELLDGKKQSYLSNKNMSDSLITTKISENNINTQDHKDSLDDQNVDLSPTTIGNDEQIHHQSEHLIQHRSVEKSMDDLSDTLVDLNNLTRQDDMDIEIQPRDSTNNYHRKWSIASDYQYSPNQHIKSLKKDALSTEDESLKHRSQVQVVVGRSPSTEKKRRTVHTSHSHKKYSYKKIFDQPVLPSVFSTNSLRFNRHRPASVSGYLDECALNRSYDLYPVPSSARPSTSFGHLHNSKRLKSLERDYYTSCQNLSTKPYSTVKLNRQVNRKPLIIHSHSDRRLRDMQHANYLRHGNRMDNEYERIYFPQSYSSHHLKIPEKFNQLNQKVTETNYRNVMITLHAFVKRLLTCLESSLDHINLEVDRLRDCIKLLNP</sequence>
<feature type="compositionally biased region" description="Low complexity" evidence="2">
    <location>
        <begin position="99"/>
        <end position="115"/>
    </location>
</feature>
<reference evidence="3 4" key="1">
    <citation type="journal article" date="2019" name="PLoS Pathog.">
        <title>Genome sequence of the bovine parasite Schistosoma bovis Tanzania.</title>
        <authorList>
            <person name="Oey H."/>
            <person name="Zakrzewski M."/>
            <person name="Gobert G."/>
            <person name="Gravermann K."/>
            <person name="Stoye J."/>
            <person name="Jones M."/>
            <person name="Mcmanus D."/>
            <person name="Krause L."/>
        </authorList>
    </citation>
    <scope>NUCLEOTIDE SEQUENCE [LARGE SCALE GENOMIC DNA]</scope>
    <source>
        <strain evidence="3 4">TAN1997</strain>
    </source>
</reference>
<feature type="coiled-coil region" evidence="1">
    <location>
        <begin position="261"/>
        <end position="316"/>
    </location>
</feature>